<dbReference type="STRING" id="391595.RLO149_c034390"/>
<evidence type="ECO:0008006" key="4">
    <source>
        <dbReference type="Google" id="ProtNLM"/>
    </source>
</evidence>
<keyword evidence="3" id="KW-1185">Reference proteome</keyword>
<dbReference type="RefSeq" id="WP_013963275.1">
    <property type="nucleotide sequence ID" value="NC_015730.1"/>
</dbReference>
<gene>
    <name evidence="2" type="ordered locus">RLO149_c034390</name>
</gene>
<feature type="signal peptide" evidence="1">
    <location>
        <begin position="1"/>
        <end position="19"/>
    </location>
</feature>
<dbReference type="AlphaFoldDB" id="F7ZLY6"/>
<feature type="chain" id="PRO_5003366890" description="Aggregation factor core" evidence="1">
    <location>
        <begin position="20"/>
        <end position="167"/>
    </location>
</feature>
<organism evidence="2 3">
    <name type="scientific">Roseobacter litoralis (strain ATCC 49566 / DSM 6996 / JCM 21268 / NBRC 15278 / OCh 149)</name>
    <dbReference type="NCBI Taxonomy" id="391595"/>
    <lineage>
        <taxon>Bacteria</taxon>
        <taxon>Pseudomonadati</taxon>
        <taxon>Pseudomonadota</taxon>
        <taxon>Alphaproteobacteria</taxon>
        <taxon>Rhodobacterales</taxon>
        <taxon>Roseobacteraceae</taxon>
        <taxon>Roseobacter</taxon>
    </lineage>
</organism>
<name>F7ZLY6_ROSLO</name>
<sequence length="167" mass="17076">MKIMAGLTWAVLMSGAACADIIVAFDEGAPKDRFTIVNAGDCPLRDITITIDLGASAAGLIFDVTERGAGVQVFQPLELVVGRELLRDVPEVGDGDNSIALPIADFASGAEVAFTIDVDDTVGTREITVSGAEIEGAKVAISHLAGVTEATFGADAVARIGLDGCNA</sequence>
<dbReference type="KEGG" id="rli:RLO149_c034390"/>
<keyword evidence="1" id="KW-0732">Signal</keyword>
<dbReference type="eggNOG" id="ENOG5032SY1">
    <property type="taxonomic scope" value="Bacteria"/>
</dbReference>
<evidence type="ECO:0000256" key="1">
    <source>
        <dbReference type="SAM" id="SignalP"/>
    </source>
</evidence>
<evidence type="ECO:0000313" key="3">
    <source>
        <dbReference type="Proteomes" id="UP000001353"/>
    </source>
</evidence>
<dbReference type="OrthoDB" id="6105464at2"/>
<proteinExistence type="predicted"/>
<dbReference type="EMBL" id="CP002623">
    <property type="protein sequence ID" value="AEI95380.1"/>
    <property type="molecule type" value="Genomic_DNA"/>
</dbReference>
<accession>F7ZLY6</accession>
<protein>
    <recommendedName>
        <fullName evidence="4">Aggregation factor core</fullName>
    </recommendedName>
</protein>
<reference evidence="2 3" key="1">
    <citation type="journal article" date="2011" name="BMC Genomics">
        <title>Comparative genome analysis and genome-guided physiological analysis of Roseobacter litoralis.</title>
        <authorList>
            <person name="Kalhoefer D."/>
            <person name="Thole S."/>
            <person name="Voget S."/>
            <person name="Lehmann R."/>
            <person name="Liesegang H."/>
            <person name="Wollher A."/>
            <person name="Daniel R."/>
            <person name="Simon M."/>
            <person name="Brinkhoff T."/>
        </authorList>
    </citation>
    <scope>NUCLEOTIDE SEQUENCE [LARGE SCALE GENOMIC DNA]</scope>
    <source>
        <strain evidence="3">ATCC 49566 / DSM 6996 / JCM 21268 / NBRC 15278 / OCh 149</strain>
    </source>
</reference>
<dbReference type="PROSITE" id="PS51257">
    <property type="entry name" value="PROKAR_LIPOPROTEIN"/>
    <property type="match status" value="1"/>
</dbReference>
<evidence type="ECO:0000313" key="2">
    <source>
        <dbReference type="EMBL" id="AEI95380.1"/>
    </source>
</evidence>
<dbReference type="HOGENOM" id="CLU_1729921_0_0_5"/>
<dbReference type="Proteomes" id="UP000001353">
    <property type="component" value="Chromosome"/>
</dbReference>